<dbReference type="Gene3D" id="3.90.1200.10">
    <property type="match status" value="1"/>
</dbReference>
<dbReference type="InterPro" id="IPR002575">
    <property type="entry name" value="Aminoglycoside_PTrfase"/>
</dbReference>
<name>A0A4R6V759_9ACTN</name>
<feature type="domain" description="Aminoglycoside phosphotransferase" evidence="1">
    <location>
        <begin position="21"/>
        <end position="234"/>
    </location>
</feature>
<sequence length="288" mass="31807">MTDEIRVLLALRLPELEVRSVTRAGGGLDNLAYEVNGELIVRVSREADPALRRASVRREADLLAVVAGLSPLPVPEPVLVDPAAGVLAYPRLPGLPLNECPVADPARLAAPLGEFVGRLHGTPREETAALAPPDDTPLAVWLREAEEDYREVRDLVPAHRLRLVEDFLDRTPPPEPRDAVFCHNDLGAEHILADAATSTVTGVLDWTDAALADPAHDLARLYRDLPPEVFDLLMEHYPGRCDDAARERIAFYARCCLLEDLAYGVRSGRRHYTRAALDHLDHVFARTR</sequence>
<protein>
    <submittedName>
        <fullName evidence="2">Aminoglycoside phosphotransferase (APT) family kinase protein</fullName>
    </submittedName>
</protein>
<dbReference type="EMBL" id="SNYN01000002">
    <property type="protein sequence ID" value="TDQ54357.1"/>
    <property type="molecule type" value="Genomic_DNA"/>
</dbReference>
<dbReference type="Pfam" id="PF01636">
    <property type="entry name" value="APH"/>
    <property type="match status" value="1"/>
</dbReference>
<keyword evidence="3" id="KW-1185">Reference proteome</keyword>
<organism evidence="2 3">
    <name type="scientific">Actinorugispora endophytica</name>
    <dbReference type="NCBI Taxonomy" id="1605990"/>
    <lineage>
        <taxon>Bacteria</taxon>
        <taxon>Bacillati</taxon>
        <taxon>Actinomycetota</taxon>
        <taxon>Actinomycetes</taxon>
        <taxon>Streptosporangiales</taxon>
        <taxon>Nocardiopsidaceae</taxon>
        <taxon>Actinorugispora</taxon>
    </lineage>
</organism>
<dbReference type="InterPro" id="IPR011009">
    <property type="entry name" value="Kinase-like_dom_sf"/>
</dbReference>
<dbReference type="Proteomes" id="UP000295281">
    <property type="component" value="Unassembled WGS sequence"/>
</dbReference>
<dbReference type="PANTHER" id="PTHR21310:SF15">
    <property type="entry name" value="AMINOGLYCOSIDE PHOSPHOTRANSFERASE DOMAIN-CONTAINING PROTEIN"/>
    <property type="match status" value="1"/>
</dbReference>
<keyword evidence="2" id="KW-0808">Transferase</keyword>
<dbReference type="InterPro" id="IPR051678">
    <property type="entry name" value="AGP_Transferase"/>
</dbReference>
<dbReference type="AlphaFoldDB" id="A0A4R6V759"/>
<accession>A0A4R6V759</accession>
<dbReference type="Gene3D" id="3.30.200.20">
    <property type="entry name" value="Phosphorylase Kinase, domain 1"/>
    <property type="match status" value="1"/>
</dbReference>
<dbReference type="OrthoDB" id="9797603at2"/>
<evidence type="ECO:0000259" key="1">
    <source>
        <dbReference type="Pfam" id="PF01636"/>
    </source>
</evidence>
<reference evidence="2 3" key="1">
    <citation type="submission" date="2019-03" db="EMBL/GenBank/DDBJ databases">
        <title>Genomic Encyclopedia of Type Strains, Phase IV (KMG-IV): sequencing the most valuable type-strain genomes for metagenomic binning, comparative biology and taxonomic classification.</title>
        <authorList>
            <person name="Goeker M."/>
        </authorList>
    </citation>
    <scope>NUCLEOTIDE SEQUENCE [LARGE SCALE GENOMIC DNA]</scope>
    <source>
        <strain evidence="2 3">DSM 46770</strain>
    </source>
</reference>
<evidence type="ECO:0000313" key="2">
    <source>
        <dbReference type="EMBL" id="TDQ54357.1"/>
    </source>
</evidence>
<evidence type="ECO:0000313" key="3">
    <source>
        <dbReference type="Proteomes" id="UP000295281"/>
    </source>
</evidence>
<dbReference type="RefSeq" id="WP_133740339.1">
    <property type="nucleotide sequence ID" value="NZ_SNYN01000002.1"/>
</dbReference>
<dbReference type="PANTHER" id="PTHR21310">
    <property type="entry name" value="AMINOGLYCOSIDE PHOSPHOTRANSFERASE-RELATED-RELATED"/>
    <property type="match status" value="1"/>
</dbReference>
<keyword evidence="2" id="KW-0418">Kinase</keyword>
<comment type="caution">
    <text evidence="2">The sequence shown here is derived from an EMBL/GenBank/DDBJ whole genome shotgun (WGS) entry which is preliminary data.</text>
</comment>
<proteinExistence type="predicted"/>
<dbReference type="GO" id="GO:0016301">
    <property type="term" value="F:kinase activity"/>
    <property type="evidence" value="ECO:0007669"/>
    <property type="project" value="UniProtKB-KW"/>
</dbReference>
<dbReference type="SUPFAM" id="SSF56112">
    <property type="entry name" value="Protein kinase-like (PK-like)"/>
    <property type="match status" value="1"/>
</dbReference>
<gene>
    <name evidence="2" type="ORF">EV190_102191</name>
</gene>